<feature type="repeat" description="WD" evidence="7">
    <location>
        <begin position="283"/>
        <end position="324"/>
    </location>
</feature>
<dbReference type="PANTHER" id="PTHR22847">
    <property type="entry name" value="WD40 REPEAT PROTEIN"/>
    <property type="match status" value="1"/>
</dbReference>
<evidence type="ECO:0000313" key="11">
    <source>
        <dbReference type="Proteomes" id="UP000016800"/>
    </source>
</evidence>
<evidence type="ECO:0000259" key="9">
    <source>
        <dbReference type="Pfam" id="PF25175"/>
    </source>
</evidence>
<feature type="repeat" description="WD" evidence="7">
    <location>
        <begin position="198"/>
        <end position="239"/>
    </location>
</feature>
<dbReference type="InterPro" id="IPR059122">
    <property type="entry name" value="Beta-prop_WDR5-like"/>
</dbReference>
<evidence type="ECO:0000256" key="5">
    <source>
        <dbReference type="ARBA" id="ARBA00039789"/>
    </source>
</evidence>
<dbReference type="InterPro" id="IPR015943">
    <property type="entry name" value="WD40/YVTN_repeat-like_dom_sf"/>
</dbReference>
<evidence type="ECO:0000313" key="10">
    <source>
        <dbReference type="EMBL" id="CCT62513.1"/>
    </source>
</evidence>
<dbReference type="Gene3D" id="2.130.10.10">
    <property type="entry name" value="YVTN repeat-like/Quinoprotein amine dehydrogenase"/>
    <property type="match status" value="1"/>
</dbReference>
<dbReference type="Pfam" id="PF25175">
    <property type="entry name" value="Beta-prop_WDR5"/>
    <property type="match status" value="1"/>
</dbReference>
<dbReference type="PANTHER" id="PTHR22847:SF637">
    <property type="entry name" value="WD REPEAT DOMAIN 5B"/>
    <property type="match status" value="1"/>
</dbReference>
<evidence type="ECO:0000256" key="7">
    <source>
        <dbReference type="PROSITE-ProRule" id="PRU00221"/>
    </source>
</evidence>
<accession>S0DPM6</accession>
<evidence type="ECO:0000256" key="6">
    <source>
        <dbReference type="ARBA" id="ARBA00043913"/>
    </source>
</evidence>
<comment type="similarity">
    <text evidence="4">Belongs to the WD repeat MDV1/CAF4 family.</text>
</comment>
<dbReference type="GO" id="GO:0048188">
    <property type="term" value="C:Set1C/COMPASS complex"/>
    <property type="evidence" value="ECO:0007669"/>
    <property type="project" value="TreeGrafter"/>
</dbReference>
<dbReference type="InterPro" id="IPR019775">
    <property type="entry name" value="WD40_repeat_CS"/>
</dbReference>
<gene>
    <name evidence="10" type="ORF">FFUJ_00932</name>
</gene>
<feature type="compositionally biased region" description="Basic residues" evidence="8">
    <location>
        <begin position="77"/>
        <end position="86"/>
    </location>
</feature>
<evidence type="ECO:0000256" key="4">
    <source>
        <dbReference type="ARBA" id="ARBA00038415"/>
    </source>
</evidence>
<feature type="repeat" description="WD" evidence="7">
    <location>
        <begin position="347"/>
        <end position="370"/>
    </location>
</feature>
<keyword evidence="1 7" id="KW-0853">WD repeat</keyword>
<dbReference type="SMART" id="SM00320">
    <property type="entry name" value="WD40"/>
    <property type="match status" value="6"/>
</dbReference>
<keyword evidence="2" id="KW-0677">Repeat</keyword>
<dbReference type="InterPro" id="IPR036322">
    <property type="entry name" value="WD40_repeat_dom_sf"/>
</dbReference>
<dbReference type="Proteomes" id="UP000016800">
    <property type="component" value="Chromosome I"/>
</dbReference>
<protein>
    <recommendedName>
        <fullName evidence="5">Mitochondrial division protein 1</fullName>
    </recommendedName>
</protein>
<organism evidence="10 11">
    <name type="scientific">Gibberella fujikuroi (strain CBS 195.34 / IMI 58289 / NRRL A-6831)</name>
    <name type="common">Bakanae and foot rot disease fungus</name>
    <name type="synonym">Fusarium fujikuroi</name>
    <dbReference type="NCBI Taxonomy" id="1279085"/>
    <lineage>
        <taxon>Eukaryota</taxon>
        <taxon>Fungi</taxon>
        <taxon>Dikarya</taxon>
        <taxon>Ascomycota</taxon>
        <taxon>Pezizomycotina</taxon>
        <taxon>Sordariomycetes</taxon>
        <taxon>Hypocreomycetidae</taxon>
        <taxon>Hypocreales</taxon>
        <taxon>Nectriaceae</taxon>
        <taxon>Fusarium</taxon>
        <taxon>Fusarium fujikuroi species complex</taxon>
    </lineage>
</organism>
<dbReference type="InterPro" id="IPR020472">
    <property type="entry name" value="WD40_PAC1"/>
</dbReference>
<dbReference type="AlphaFoldDB" id="S0DPM6"/>
<evidence type="ECO:0000256" key="2">
    <source>
        <dbReference type="ARBA" id="ARBA00022737"/>
    </source>
</evidence>
<dbReference type="RefSeq" id="XP_023424594.1">
    <property type="nucleotide sequence ID" value="XM_023569563.1"/>
</dbReference>
<feature type="repeat" description="WD" evidence="7">
    <location>
        <begin position="156"/>
        <end position="197"/>
    </location>
</feature>
<feature type="compositionally biased region" description="Basic and acidic residues" evidence="8">
    <location>
        <begin position="66"/>
        <end position="76"/>
    </location>
</feature>
<dbReference type="PROSITE" id="PS50082">
    <property type="entry name" value="WD_REPEATS_2"/>
    <property type="match status" value="5"/>
</dbReference>
<dbReference type="VEuPathDB" id="FungiDB:FFUJ_00932"/>
<dbReference type="PROSITE" id="PS50294">
    <property type="entry name" value="WD_REPEATS_REGION"/>
    <property type="match status" value="4"/>
</dbReference>
<dbReference type="CDD" id="cd00200">
    <property type="entry name" value="WD40"/>
    <property type="match status" value="1"/>
</dbReference>
<feature type="domain" description="WDR5-like beta-propeller" evidence="9">
    <location>
        <begin position="154"/>
        <end position="401"/>
    </location>
</feature>
<dbReference type="InterPro" id="IPR001680">
    <property type="entry name" value="WD40_rpt"/>
</dbReference>
<keyword evidence="3" id="KW-0175">Coiled coil</keyword>
<sequence length="436" mass="47935">MASEDDRPSDSPRNKRRKTSGDSSPPYAPQRDAEDNDGSPRQSRQLSIRDNRRNSRTISPSPGEDGAGHKYYESRRTSRSRSRSRSRSLSSIDSRRHSRSRSRVTTRSHSPRSSRSRSRSQLSFRRSRTDSLSARGAEPTPPPEPFKPNYRARLALHGHNKAVSQVRISPNGKFIASASADATVKIWDATTGEHMDTLVGHMAGVSCIAWTPDSNTIASGSYDEAVFLWDVRAGRLMRSLPAHSDPVSGVDFSRDGTLVVSCSTDGLIRIWDTSTGQCLRTLVHEDNPAVANVCFSPNGRFVLAFNLDNCIRLWDYVSGTVKKTYQGHRNEKFAVGGCFGVLDGAPFIASASEDGSIVVWDVGSKTVLQRVEGHKGVCFWVDVHGETMVTGGQDNTVKVYRHIRDNNKVNGDTGEKDKESQAEGLPALEDVAMEGI</sequence>
<dbReference type="SUPFAM" id="SSF50978">
    <property type="entry name" value="WD40 repeat-like"/>
    <property type="match status" value="1"/>
</dbReference>
<dbReference type="STRING" id="1279085.S0DPM6"/>
<evidence type="ECO:0000256" key="1">
    <source>
        <dbReference type="ARBA" id="ARBA00022574"/>
    </source>
</evidence>
<evidence type="ECO:0000256" key="8">
    <source>
        <dbReference type="SAM" id="MobiDB-lite"/>
    </source>
</evidence>
<feature type="compositionally biased region" description="Basic residues" evidence="8">
    <location>
        <begin position="96"/>
        <end position="118"/>
    </location>
</feature>
<dbReference type="GeneID" id="35394417"/>
<feature type="compositionally biased region" description="Basic and acidic residues" evidence="8">
    <location>
        <begin position="1"/>
        <end position="13"/>
    </location>
</feature>
<dbReference type="PROSITE" id="PS00678">
    <property type="entry name" value="WD_REPEATS_1"/>
    <property type="match status" value="3"/>
</dbReference>
<reference evidence="11" key="1">
    <citation type="journal article" date="2013" name="PLoS Pathog.">
        <title>Deciphering the cryptic genome: genome-wide analyses of the rice pathogen Fusarium fujikuroi reveal complex regulation of secondary metabolism and novel metabolites.</title>
        <authorList>
            <person name="Wiemann P."/>
            <person name="Sieber C.M."/>
            <person name="von Bargen K.W."/>
            <person name="Studt L."/>
            <person name="Niehaus E.M."/>
            <person name="Espino J.J."/>
            <person name="Huss K."/>
            <person name="Michielse C.B."/>
            <person name="Albermann S."/>
            <person name="Wagner D."/>
            <person name="Bergner S.V."/>
            <person name="Connolly L.R."/>
            <person name="Fischer A."/>
            <person name="Reuter G."/>
            <person name="Kleigrewe K."/>
            <person name="Bald T."/>
            <person name="Wingfield B.D."/>
            <person name="Ophir R."/>
            <person name="Freeman S."/>
            <person name="Hippler M."/>
            <person name="Smith K.M."/>
            <person name="Brown D.W."/>
            <person name="Proctor R.H."/>
            <person name="Munsterkotter M."/>
            <person name="Freitag M."/>
            <person name="Humpf H.U."/>
            <person name="Guldener U."/>
            <person name="Tudzynski B."/>
        </authorList>
    </citation>
    <scope>NUCLEOTIDE SEQUENCE [LARGE SCALE GENOMIC DNA]</scope>
    <source>
        <strain evidence="11">CBS 195.34 / IMI 58289 / NRRL A-6831</strain>
    </source>
</reference>
<dbReference type="EMBL" id="HF679023">
    <property type="protein sequence ID" value="CCT62513.1"/>
    <property type="molecule type" value="Genomic_DNA"/>
</dbReference>
<evidence type="ECO:0000256" key="3">
    <source>
        <dbReference type="ARBA" id="ARBA00023054"/>
    </source>
</evidence>
<comment type="function">
    <text evidence="6">Involved in mitochondrial fission. Acts as an adapter protein required to form mitochondrial fission complexes. Formation of these complexes is required to promote constriction and fission of the mitochondrial compartment at a late step in mitochondrial division.</text>
</comment>
<feature type="repeat" description="WD" evidence="7">
    <location>
        <begin position="240"/>
        <end position="281"/>
    </location>
</feature>
<dbReference type="PRINTS" id="PR00320">
    <property type="entry name" value="GPROTEINBRPT"/>
</dbReference>
<dbReference type="GO" id="GO:0042393">
    <property type="term" value="F:histone binding"/>
    <property type="evidence" value="ECO:0007669"/>
    <property type="project" value="TreeGrafter"/>
</dbReference>
<proteinExistence type="inferred from homology"/>
<keyword evidence="11" id="KW-1185">Reference proteome</keyword>
<dbReference type="HOGENOM" id="CLU_000288_57_1_1"/>
<feature type="region of interest" description="Disordered" evidence="8">
    <location>
        <begin position="1"/>
        <end position="148"/>
    </location>
</feature>
<name>S0DPM6_GIBF5</name>